<dbReference type="HOGENOM" id="CLU_1455170_0_0_1"/>
<dbReference type="Proteomes" id="UP000053617">
    <property type="component" value="Unassembled WGS sequence"/>
</dbReference>
<dbReference type="Pfam" id="PF20209">
    <property type="entry name" value="DUF6570"/>
    <property type="match status" value="1"/>
</dbReference>
<evidence type="ECO:0000313" key="4">
    <source>
        <dbReference type="Proteomes" id="UP000053617"/>
    </source>
</evidence>
<keyword evidence="4" id="KW-1185">Reference proteome</keyword>
<dbReference type="OrthoDB" id="4368520at2759"/>
<feature type="region of interest" description="Disordered" evidence="1">
    <location>
        <begin position="161"/>
        <end position="186"/>
    </location>
</feature>
<sequence length="186" mass="21462">MDPGEIPAHLPALTQVEEMIIARSHVQMLVHRYQANQYHYSGRCVSLMQNNIQTVNMLPNLPSELDVVVLRPSNQVMENDGRYRSQFRADFRVRKGWIITWLRHLKANHPDYRYITISLDRLERLPVDDDISSSFPSIIDESIIGSYIDAFRTCRRLHTHPPDFYDDPEGEGSDSDDEDPPGGGRK</sequence>
<dbReference type="GeneID" id="25295367"/>
<feature type="compositionally biased region" description="Acidic residues" evidence="1">
    <location>
        <begin position="164"/>
        <end position="180"/>
    </location>
</feature>
<protein>
    <recommendedName>
        <fullName evidence="2">DUF6570 domain-containing protein</fullName>
    </recommendedName>
</protein>
<reference evidence="3 4" key="1">
    <citation type="submission" date="2015-01" db="EMBL/GenBank/DDBJ databases">
        <title>The Genome Sequence of Rhinocladiella mackenzie CBS 650.93.</title>
        <authorList>
            <consortium name="The Broad Institute Genomics Platform"/>
            <person name="Cuomo C."/>
            <person name="de Hoog S."/>
            <person name="Gorbushina A."/>
            <person name="Stielow B."/>
            <person name="Teixiera M."/>
            <person name="Abouelleil A."/>
            <person name="Chapman S.B."/>
            <person name="Priest M."/>
            <person name="Young S.K."/>
            <person name="Wortman J."/>
            <person name="Nusbaum C."/>
            <person name="Birren B."/>
        </authorList>
    </citation>
    <scope>NUCLEOTIDE SEQUENCE [LARGE SCALE GENOMIC DNA]</scope>
    <source>
        <strain evidence="3 4">CBS 650.93</strain>
    </source>
</reference>
<name>A0A0D2GZW5_9EURO</name>
<evidence type="ECO:0000313" key="3">
    <source>
        <dbReference type="EMBL" id="KIX03743.1"/>
    </source>
</evidence>
<evidence type="ECO:0000256" key="1">
    <source>
        <dbReference type="SAM" id="MobiDB-lite"/>
    </source>
</evidence>
<dbReference type="STRING" id="1442369.A0A0D2GZW5"/>
<accession>A0A0D2GZW5</accession>
<dbReference type="EMBL" id="KN847479">
    <property type="protein sequence ID" value="KIX03743.1"/>
    <property type="molecule type" value="Genomic_DNA"/>
</dbReference>
<dbReference type="RefSeq" id="XP_013270879.1">
    <property type="nucleotide sequence ID" value="XM_013415425.1"/>
</dbReference>
<gene>
    <name evidence="3" type="ORF">Z518_07296</name>
</gene>
<feature type="domain" description="DUF6570" evidence="2">
    <location>
        <begin position="1"/>
        <end position="122"/>
    </location>
</feature>
<organism evidence="3 4">
    <name type="scientific">Rhinocladiella mackenziei CBS 650.93</name>
    <dbReference type="NCBI Taxonomy" id="1442369"/>
    <lineage>
        <taxon>Eukaryota</taxon>
        <taxon>Fungi</taxon>
        <taxon>Dikarya</taxon>
        <taxon>Ascomycota</taxon>
        <taxon>Pezizomycotina</taxon>
        <taxon>Eurotiomycetes</taxon>
        <taxon>Chaetothyriomycetidae</taxon>
        <taxon>Chaetothyriales</taxon>
        <taxon>Herpotrichiellaceae</taxon>
        <taxon>Rhinocladiella</taxon>
    </lineage>
</organism>
<dbReference type="AlphaFoldDB" id="A0A0D2GZW5"/>
<proteinExistence type="predicted"/>
<dbReference type="InterPro" id="IPR046700">
    <property type="entry name" value="DUF6570"/>
</dbReference>
<evidence type="ECO:0000259" key="2">
    <source>
        <dbReference type="Pfam" id="PF20209"/>
    </source>
</evidence>